<evidence type="ECO:0000313" key="2">
    <source>
        <dbReference type="EMBL" id="MCS0607550.1"/>
    </source>
</evidence>
<dbReference type="SUPFAM" id="SSF56281">
    <property type="entry name" value="Metallo-hydrolase/oxidoreductase"/>
    <property type="match status" value="1"/>
</dbReference>
<feature type="signal peptide" evidence="1">
    <location>
        <begin position="1"/>
        <end position="20"/>
    </location>
</feature>
<dbReference type="InterPro" id="IPR036866">
    <property type="entry name" value="RibonucZ/Hydroxyglut_hydro"/>
</dbReference>
<organism evidence="2 3">
    <name type="scientific">Massilia solisilvae</name>
    <dbReference type="NCBI Taxonomy" id="1811225"/>
    <lineage>
        <taxon>Bacteria</taxon>
        <taxon>Pseudomonadati</taxon>
        <taxon>Pseudomonadota</taxon>
        <taxon>Betaproteobacteria</taxon>
        <taxon>Burkholderiales</taxon>
        <taxon>Oxalobacteraceae</taxon>
        <taxon>Telluria group</taxon>
        <taxon>Massilia</taxon>
    </lineage>
</organism>
<accession>A0ABT2BGI3</accession>
<dbReference type="Gene3D" id="3.60.15.10">
    <property type="entry name" value="Ribonuclease Z/Hydroxyacylglutathione hydrolase-like"/>
    <property type="match status" value="1"/>
</dbReference>
<reference evidence="2 3" key="1">
    <citation type="submission" date="2022-08" db="EMBL/GenBank/DDBJ databases">
        <title>Reclassification of Massilia species as members of the genera Telluria, Duganella, Pseudoduganella, Mokoshia gen. nov. and Zemynaea gen. nov. using orthogonal and non-orthogonal genome-based approaches.</title>
        <authorList>
            <person name="Bowman J.P."/>
        </authorList>
    </citation>
    <scope>NUCLEOTIDE SEQUENCE [LARGE SCALE GENOMIC DNA]</scope>
    <source>
        <strain evidence="2 3">JCM 31607</strain>
    </source>
</reference>
<dbReference type="Proteomes" id="UP001205861">
    <property type="component" value="Unassembled WGS sequence"/>
</dbReference>
<comment type="caution">
    <text evidence="2">The sequence shown here is derived from an EMBL/GenBank/DDBJ whole genome shotgun (WGS) entry which is preliminary data.</text>
</comment>
<name>A0ABT2BGI3_9BURK</name>
<dbReference type="EMBL" id="JANUGV010000001">
    <property type="protein sequence ID" value="MCS0607550.1"/>
    <property type="molecule type" value="Genomic_DNA"/>
</dbReference>
<sequence length="498" mass="54611">MKLRQFVALAAMAAASPLYAADAASTAVLKQALEAQGGAQKLRAVKTVAFESSGYRNMLEQSERPEGPWLVAFLDITELHDHEYKALRRDVKMAVPPAQQWNTSLVVSGDVAMNAFGANQVPGNSADVKRAGESMALSPERVLLSALDAADTHLEASQVMHGVPHQVLAFTLDGAPVRIYLNQYTHLPFAVDYAGPLAHTAYGAFIGDATQRVTWTFWRLDKSGLRYPMQWDYQLNGMADRTLMLRKLKVDAPFDPALTTIPEAVAARYKPQAPAPGPDTTPLGAKRTEIVPGIVQIEASWDVAIVDQGDGLVVIEAPISSNYSKQVLDEAARRYPGKRVKAVVSTSDSWPHLAGIREYAARGIPIYALGLSEPIVRRTLAAPHTRQPDSLQRAPRKPELHWVRGKTVIGSGPNRVELYPIMGATTERQMMAYFPQHRLLYGSDPFQKRQDGSYTAAQPVSELVQAVAREQLAVDRFFMMHLPPAPYSELLAVEGEAD</sequence>
<evidence type="ECO:0008006" key="4">
    <source>
        <dbReference type="Google" id="ProtNLM"/>
    </source>
</evidence>
<keyword evidence="1" id="KW-0732">Signal</keyword>
<feature type="chain" id="PRO_5047056640" description="MBL fold metallo-hydrolase" evidence="1">
    <location>
        <begin position="21"/>
        <end position="498"/>
    </location>
</feature>
<protein>
    <recommendedName>
        <fullName evidence="4">MBL fold metallo-hydrolase</fullName>
    </recommendedName>
</protein>
<evidence type="ECO:0000313" key="3">
    <source>
        <dbReference type="Proteomes" id="UP001205861"/>
    </source>
</evidence>
<keyword evidence="3" id="KW-1185">Reference proteome</keyword>
<evidence type="ECO:0000256" key="1">
    <source>
        <dbReference type="SAM" id="SignalP"/>
    </source>
</evidence>
<gene>
    <name evidence="2" type="ORF">NX773_05125</name>
</gene>
<proteinExistence type="predicted"/>
<dbReference type="RefSeq" id="WP_258855261.1">
    <property type="nucleotide sequence ID" value="NZ_JANUGV010000001.1"/>
</dbReference>